<keyword evidence="6" id="KW-0813">Transport</keyword>
<evidence type="ECO:0000256" key="1">
    <source>
        <dbReference type="ARBA" id="ARBA00004141"/>
    </source>
</evidence>
<dbReference type="PANTHER" id="PTHR19139:SF199">
    <property type="entry name" value="MIP17260P"/>
    <property type="match status" value="1"/>
</dbReference>
<dbReference type="EMBL" id="HBII01023477">
    <property type="protein sequence ID" value="CAE0350806.1"/>
    <property type="molecule type" value="Transcribed_RNA"/>
</dbReference>
<dbReference type="Gene3D" id="1.20.1080.10">
    <property type="entry name" value="Glycerol uptake facilitator protein"/>
    <property type="match status" value="1"/>
</dbReference>
<evidence type="ECO:0000256" key="2">
    <source>
        <dbReference type="ARBA" id="ARBA00006175"/>
    </source>
</evidence>
<keyword evidence="4 7" id="KW-1133">Transmembrane helix</keyword>
<evidence type="ECO:0000256" key="3">
    <source>
        <dbReference type="ARBA" id="ARBA00022692"/>
    </source>
</evidence>
<dbReference type="InterPro" id="IPR023271">
    <property type="entry name" value="Aquaporin-like"/>
</dbReference>
<name>A0A7S3N7N5_9SPIT</name>
<reference evidence="8" key="1">
    <citation type="submission" date="2021-01" db="EMBL/GenBank/DDBJ databases">
        <authorList>
            <person name="Corre E."/>
            <person name="Pelletier E."/>
            <person name="Niang G."/>
            <person name="Scheremetjew M."/>
            <person name="Finn R."/>
            <person name="Kale V."/>
            <person name="Holt S."/>
            <person name="Cochrane G."/>
            <person name="Meng A."/>
            <person name="Brown T."/>
            <person name="Cohen L."/>
        </authorList>
    </citation>
    <scope>NUCLEOTIDE SEQUENCE</scope>
    <source>
        <strain evidence="8">FSP1.4</strain>
    </source>
</reference>
<dbReference type="PRINTS" id="PR00783">
    <property type="entry name" value="MINTRINSICP"/>
</dbReference>
<feature type="transmembrane region" description="Helical" evidence="7">
    <location>
        <begin position="68"/>
        <end position="89"/>
    </location>
</feature>
<accession>A0A7S3N7N5</accession>
<comment type="similarity">
    <text evidence="2 6">Belongs to the MIP/aquaporin (TC 1.A.8) family.</text>
</comment>
<feature type="transmembrane region" description="Helical" evidence="7">
    <location>
        <begin position="191"/>
        <end position="210"/>
    </location>
</feature>
<dbReference type="AlphaFoldDB" id="A0A7S3N7N5"/>
<evidence type="ECO:0000256" key="6">
    <source>
        <dbReference type="RuleBase" id="RU000477"/>
    </source>
</evidence>
<gene>
    <name evidence="8" type="ORF">EHAR0213_LOCUS9720</name>
</gene>
<evidence type="ECO:0000256" key="5">
    <source>
        <dbReference type="ARBA" id="ARBA00023136"/>
    </source>
</evidence>
<dbReference type="GO" id="GO:0005886">
    <property type="term" value="C:plasma membrane"/>
    <property type="evidence" value="ECO:0007669"/>
    <property type="project" value="TreeGrafter"/>
</dbReference>
<sequence>MVINIARMTWINNLSLSTAYYNFNFYLLIFTVWLAYAFAYRVSLAHLNPAITIVHMCRTDGNFNWIQGILYILIQPFGFGLGICAAWWFLRSAGSIHIYTETATNDDWYAESVGMEVAAGFIFALVHLLQTNPVTAISPNKLWQTAVIGMTYTTTLYWSFDRTGGSNNPAYGLSQTFIDLWDDGQKEAMRYTWIYCICPVVGALMAWPLYQIIYCKAHETAVSSDAVNKI</sequence>
<organism evidence="8">
    <name type="scientific">Euplotes harpa</name>
    <dbReference type="NCBI Taxonomy" id="151035"/>
    <lineage>
        <taxon>Eukaryota</taxon>
        <taxon>Sar</taxon>
        <taxon>Alveolata</taxon>
        <taxon>Ciliophora</taxon>
        <taxon>Intramacronucleata</taxon>
        <taxon>Spirotrichea</taxon>
        <taxon>Hypotrichia</taxon>
        <taxon>Euplotida</taxon>
        <taxon>Euplotidae</taxon>
        <taxon>Euplotes</taxon>
    </lineage>
</organism>
<dbReference type="PANTHER" id="PTHR19139">
    <property type="entry name" value="AQUAPORIN TRANSPORTER"/>
    <property type="match status" value="1"/>
</dbReference>
<evidence type="ECO:0000256" key="7">
    <source>
        <dbReference type="SAM" id="Phobius"/>
    </source>
</evidence>
<comment type="subcellular location">
    <subcellularLocation>
        <location evidence="1">Membrane</location>
        <topology evidence="1">Multi-pass membrane protein</topology>
    </subcellularLocation>
</comment>
<dbReference type="GO" id="GO:0015250">
    <property type="term" value="F:water channel activity"/>
    <property type="evidence" value="ECO:0007669"/>
    <property type="project" value="TreeGrafter"/>
</dbReference>
<proteinExistence type="inferred from homology"/>
<dbReference type="Pfam" id="PF00230">
    <property type="entry name" value="MIP"/>
    <property type="match status" value="1"/>
</dbReference>
<evidence type="ECO:0000256" key="4">
    <source>
        <dbReference type="ARBA" id="ARBA00022989"/>
    </source>
</evidence>
<evidence type="ECO:0008006" key="9">
    <source>
        <dbReference type="Google" id="ProtNLM"/>
    </source>
</evidence>
<protein>
    <recommendedName>
        <fullName evidence="9">Aquaporin-like protein</fullName>
    </recommendedName>
</protein>
<keyword evidence="5 7" id="KW-0472">Membrane</keyword>
<dbReference type="InterPro" id="IPR000425">
    <property type="entry name" value="MIP"/>
</dbReference>
<keyword evidence="3 6" id="KW-0812">Transmembrane</keyword>
<feature type="transmembrane region" description="Helical" evidence="7">
    <location>
        <begin position="20"/>
        <end position="39"/>
    </location>
</feature>
<dbReference type="InterPro" id="IPR034294">
    <property type="entry name" value="Aquaporin_transptr"/>
</dbReference>
<evidence type="ECO:0000313" key="8">
    <source>
        <dbReference type="EMBL" id="CAE0350806.1"/>
    </source>
</evidence>
<dbReference type="SUPFAM" id="SSF81338">
    <property type="entry name" value="Aquaporin-like"/>
    <property type="match status" value="1"/>
</dbReference>